<dbReference type="Proteomes" id="UP000485058">
    <property type="component" value="Unassembled WGS sequence"/>
</dbReference>
<name>A0A699ZCI9_HAELA</name>
<proteinExistence type="predicted"/>
<organism evidence="3 4">
    <name type="scientific">Haematococcus lacustris</name>
    <name type="common">Green alga</name>
    <name type="synonym">Haematococcus pluvialis</name>
    <dbReference type="NCBI Taxonomy" id="44745"/>
    <lineage>
        <taxon>Eukaryota</taxon>
        <taxon>Viridiplantae</taxon>
        <taxon>Chlorophyta</taxon>
        <taxon>core chlorophytes</taxon>
        <taxon>Chlorophyceae</taxon>
        <taxon>CS clade</taxon>
        <taxon>Chlamydomonadales</taxon>
        <taxon>Haematococcaceae</taxon>
        <taxon>Haematococcus</taxon>
    </lineage>
</organism>
<dbReference type="InterPro" id="IPR008906">
    <property type="entry name" value="HATC_C_dom"/>
</dbReference>
<evidence type="ECO:0000313" key="4">
    <source>
        <dbReference type="Proteomes" id="UP000485058"/>
    </source>
</evidence>
<sequence length="227" mass="25442">MDPRLGPTSFFGAAFDQPPWHPSQLQGSSQHHPALPALLHLPGLPIRTRPATNPVTSPAVEQQPIMYRHKPHNLTIDEVWAAEELAAKLASADGQGKDAAGNAARLELLDTWLEPDYAVGMGLTMDRFAPDLTADPVAWWRRYGSKLPHLHLSIPATSAATERLFSAFKFIWSDRRSLLLLGRMWIMSYVFFNTRVMTRKEHHASAEAQEEWESFMATQVVLDAPQL</sequence>
<dbReference type="SUPFAM" id="SSF53098">
    <property type="entry name" value="Ribonuclease H-like"/>
    <property type="match status" value="1"/>
</dbReference>
<dbReference type="AlphaFoldDB" id="A0A699ZCI9"/>
<feature type="domain" description="HAT C-terminal dimerisation" evidence="2">
    <location>
        <begin position="133"/>
        <end position="178"/>
    </location>
</feature>
<reference evidence="3 4" key="1">
    <citation type="submission" date="2020-02" db="EMBL/GenBank/DDBJ databases">
        <title>Draft genome sequence of Haematococcus lacustris strain NIES-144.</title>
        <authorList>
            <person name="Morimoto D."/>
            <person name="Nakagawa S."/>
            <person name="Yoshida T."/>
            <person name="Sawayama S."/>
        </authorList>
    </citation>
    <scope>NUCLEOTIDE SEQUENCE [LARGE SCALE GENOMIC DNA]</scope>
    <source>
        <strain evidence="3 4">NIES-144</strain>
    </source>
</reference>
<comment type="caution">
    <text evidence="3">The sequence shown here is derived from an EMBL/GenBank/DDBJ whole genome shotgun (WGS) entry which is preliminary data.</text>
</comment>
<accession>A0A699ZCI9</accession>
<feature type="region of interest" description="Disordered" evidence="1">
    <location>
        <begin position="1"/>
        <end position="30"/>
    </location>
</feature>
<dbReference type="GO" id="GO:0046983">
    <property type="term" value="F:protein dimerization activity"/>
    <property type="evidence" value="ECO:0007669"/>
    <property type="project" value="InterPro"/>
</dbReference>
<dbReference type="Pfam" id="PF05699">
    <property type="entry name" value="Dimer_Tnp_hAT"/>
    <property type="match status" value="1"/>
</dbReference>
<evidence type="ECO:0000259" key="2">
    <source>
        <dbReference type="Pfam" id="PF05699"/>
    </source>
</evidence>
<dbReference type="EMBL" id="BLLF01001469">
    <property type="protein sequence ID" value="GFH19475.1"/>
    <property type="molecule type" value="Genomic_DNA"/>
</dbReference>
<evidence type="ECO:0000313" key="3">
    <source>
        <dbReference type="EMBL" id="GFH19475.1"/>
    </source>
</evidence>
<keyword evidence="4" id="KW-1185">Reference proteome</keyword>
<evidence type="ECO:0000256" key="1">
    <source>
        <dbReference type="SAM" id="MobiDB-lite"/>
    </source>
</evidence>
<gene>
    <name evidence="3" type="ORF">HaLaN_16426</name>
</gene>
<dbReference type="InterPro" id="IPR012337">
    <property type="entry name" value="RNaseH-like_sf"/>
</dbReference>
<protein>
    <submittedName>
        <fullName evidence="3">Dimer_Tnp_hAT domain-containing protein</fullName>
    </submittedName>
</protein>